<feature type="domain" description="TPPC8 second Ig-like" evidence="3">
    <location>
        <begin position="976"/>
        <end position="1077"/>
    </location>
</feature>
<dbReference type="KEGG" id="tpal:117643105"/>
<dbReference type="InterPro" id="IPR057651">
    <property type="entry name" value="Ig_TPPC8_C"/>
</dbReference>
<dbReference type="Pfam" id="PF24544">
    <property type="entry name" value="Ig_TPPC8_2nd"/>
    <property type="match status" value="1"/>
</dbReference>
<evidence type="ECO:0000259" key="3">
    <source>
        <dbReference type="Pfam" id="PF24544"/>
    </source>
</evidence>
<dbReference type="FunCoup" id="A0A6P8YUA6">
    <property type="interactions" value="2139"/>
</dbReference>
<feature type="region of interest" description="Disordered" evidence="1">
    <location>
        <begin position="233"/>
        <end position="317"/>
    </location>
</feature>
<evidence type="ECO:0000259" key="5">
    <source>
        <dbReference type="Pfam" id="PF24546"/>
    </source>
</evidence>
<dbReference type="Pfam" id="PF24545">
    <property type="entry name" value="Ig_TPPC8_1st"/>
    <property type="match status" value="1"/>
</dbReference>
<evidence type="ECO:0000259" key="4">
    <source>
        <dbReference type="Pfam" id="PF24545"/>
    </source>
</evidence>
<dbReference type="OrthoDB" id="203724at2759"/>
<gene>
    <name evidence="7" type="primary">LOC117643105</name>
</gene>
<dbReference type="GeneID" id="117643105"/>
<sequence length="1466" mass="161125">MAQCKSTPYEFVQNAFSPLVAVLSSPMAEQLCRKNNLSFVEMVQPFCRLTSEVHFRDPLGANVAVKNLRVCLQDVHSRPPQPTLARKFLNESVSNAINDNKTTLTFGDQKIEVPSATPWFEAWRETFLQVQFPADHEFTKHYLGCIAVVSAAEPSPLDVMRGLRQQMQSLQAVAPGKLPKWMATPSPPLLYHLLLNDVNEGDAAKAEATFTSMKSEYGANNCFLLNINTRPPGQHEDVSHLPDPWSQYVSRHSETSADSHEYDSSPRTPAEMIGVTGMPNRVSTDDAELAQEASQELPSEHNSVESGASSPVPVMQHPLSPQEDGYQLPGSENGAAVNHMIGNAPLNTNVWAGINSSNTPVSTPLGNNPLIPHGACLTTPDIDRIRAFIHDMCAHALLPHIEKQIQQLHDQISNKKSVSRSLLGATKRWFGTNKPGAPNSTVPTNAVIYSGDAPELQLRRMGDLCFMFRHYKLAFEAFHSAKRDFAADGAWLYYAGALEMAALSVFMMGEGGRKAQEYCEEAILTYLNTCRLQQFATRSTLLSTECLKSRAQYGDAAKQLLRMTSEDSDLRSALLLEQAAFCYLQASKPPMLRKFSFHMVLAGHRFNKAGQKKHSLRCYQQAYQIYKGKGWNLAEDHIHFTIGRQAAFLRSTELSAQAFGRLFNPASKQSPLQQAAFLREYLQIYQQLPHEAGLLPSLPIPLLQSTSIAVLVGPLPPPVDKQHGPQIFASRINFVDDSLDDASSWIQLEEKLLTEVQGTALLIFKPIATLFTNHTDNSKNPLSVMREPVSVSVTVQNPTGVPLPLSNVHLLWAFKPATNNPTPESEDESWIENEKVTEKEGQHFVETCLLPQLLLEPNSSRQLVLSVIPRQRGNLRLLGIAYKINYPSPSLADANTPTAPAAVPNPAVLSPTSSTPLSVQGKQMFVLQPKKILRVGKERPTQENKPVEDNRLNVIIVPGGPQLQVKMIGLVSEMLCGELQKVQIELINIGSAPIQTLLIGSNTPHLFTIIDLPQIENGPKGLPQVQRIPLQGPLKPQEKRTLTMWLRAPDIPGSAALKMLFYLDSGDSTSLPKYRLVRHYWPLTVLESVQFSAEASRSQALSAEETLNINTRIMNTNKVQDLLLTKITLLQVSLASPTWTLSNIPVTITPQDTVLSSQESVQLLLRARRCSVGSPTTFSDMRLATSSAEPIEPCANRPHRDFLQRLPEWNSNSTSSSVDKTSVTEAALAICITIVLKWKAAVMDSGGAIRSAFGQTHLTLSRLNKRTSCPPLIQNAIEKGPAVLRVFGPDRNVPSESDIIASKGVVSLETMQHLVMYSLKHPSHLSHDFSRQRLCVVDVQLILHNCCDSPLFAKVSLANLPSGMPSKSQLYLPHASSIVRWVGRLVSNVELAGRSSHTVSLRAAIPGPGTYNLGAHLQVFCSLLGISDKEAVLQRMRLESAIVISESVCNTTVNSATGAAALVASS</sequence>
<dbReference type="PANTHER" id="PTHR12975:SF6">
    <property type="entry name" value="TRAFFICKING PROTEIN PARTICLE COMPLEX SUBUNIT 8"/>
    <property type="match status" value="1"/>
</dbReference>
<dbReference type="InParanoid" id="A0A6P8YUA6"/>
<dbReference type="Pfam" id="PF24546">
    <property type="entry name" value="Ig_TPPC8_3rd"/>
    <property type="match status" value="1"/>
</dbReference>
<evidence type="ECO:0000259" key="2">
    <source>
        <dbReference type="Pfam" id="PF24542"/>
    </source>
</evidence>
<proteinExistence type="predicted"/>
<name>A0A6P8YUA6_THRPL</name>
<organism evidence="7">
    <name type="scientific">Thrips palmi</name>
    <name type="common">Melon thrips</name>
    <dbReference type="NCBI Taxonomy" id="161013"/>
    <lineage>
        <taxon>Eukaryota</taxon>
        <taxon>Metazoa</taxon>
        <taxon>Ecdysozoa</taxon>
        <taxon>Arthropoda</taxon>
        <taxon>Hexapoda</taxon>
        <taxon>Insecta</taxon>
        <taxon>Pterygota</taxon>
        <taxon>Neoptera</taxon>
        <taxon>Paraneoptera</taxon>
        <taxon>Thysanoptera</taxon>
        <taxon>Terebrantia</taxon>
        <taxon>Thripoidea</taxon>
        <taxon>Thripidae</taxon>
        <taxon>Thrips</taxon>
    </lineage>
</organism>
<dbReference type="InterPro" id="IPR058540">
    <property type="entry name" value="Ig_TPPC8_3rd"/>
</dbReference>
<keyword evidence="6" id="KW-1185">Reference proteome</keyword>
<reference evidence="7" key="1">
    <citation type="submission" date="2025-08" db="UniProtKB">
        <authorList>
            <consortium name="RefSeq"/>
        </authorList>
    </citation>
    <scope>IDENTIFICATION</scope>
    <source>
        <tissue evidence="7">Total insect</tissue>
    </source>
</reference>
<protein>
    <submittedName>
        <fullName evidence="7">Trafficking protein particle complex subunit 8</fullName>
    </submittedName>
</protein>
<evidence type="ECO:0000256" key="1">
    <source>
        <dbReference type="SAM" id="MobiDB-lite"/>
    </source>
</evidence>
<dbReference type="InterPro" id="IPR024420">
    <property type="entry name" value="TRAPP_III_complex_Trs85"/>
</dbReference>
<feature type="domain" description="TPPC8 third Ig-like" evidence="5">
    <location>
        <begin position="1081"/>
        <end position="1259"/>
    </location>
</feature>
<feature type="domain" description="TPPC8 C-terminal Ig-like" evidence="2">
    <location>
        <begin position="1314"/>
        <end position="1422"/>
    </location>
</feature>
<dbReference type="RefSeq" id="XP_034237677.1">
    <property type="nucleotide sequence ID" value="XM_034381786.1"/>
</dbReference>
<accession>A0A6P8YUA6</accession>
<evidence type="ECO:0000313" key="6">
    <source>
        <dbReference type="Proteomes" id="UP000515158"/>
    </source>
</evidence>
<dbReference type="InterPro" id="IPR058541">
    <property type="entry name" value="Ig_TPPC8_1st"/>
</dbReference>
<dbReference type="Pfam" id="PF12739">
    <property type="entry name" value="TRAPPC-Trs85"/>
    <property type="match status" value="1"/>
</dbReference>
<evidence type="ECO:0000313" key="7">
    <source>
        <dbReference type="RefSeq" id="XP_034237677.1"/>
    </source>
</evidence>
<feature type="domain" description="TPPC8 first Ig-like" evidence="4">
    <location>
        <begin position="736"/>
        <end position="975"/>
    </location>
</feature>
<dbReference type="GO" id="GO:1990072">
    <property type="term" value="C:TRAPPIII protein complex"/>
    <property type="evidence" value="ECO:0007669"/>
    <property type="project" value="TreeGrafter"/>
</dbReference>
<dbReference type="Proteomes" id="UP000515158">
    <property type="component" value="Unplaced"/>
</dbReference>
<dbReference type="Pfam" id="PF24542">
    <property type="entry name" value="Ig_TPPC8_C"/>
    <property type="match status" value="1"/>
</dbReference>
<dbReference type="InterPro" id="IPR058538">
    <property type="entry name" value="Ig_TPPC8_2nd"/>
</dbReference>
<feature type="compositionally biased region" description="Basic and acidic residues" evidence="1">
    <location>
        <begin position="251"/>
        <end position="264"/>
    </location>
</feature>
<dbReference type="PANTHER" id="PTHR12975">
    <property type="entry name" value="TRANSPORT PROTEIN TRAPP"/>
    <property type="match status" value="1"/>
</dbReference>